<dbReference type="AlphaFoldDB" id="A7IPY6"/>
<dbReference type="InterPro" id="IPR009049">
    <property type="entry name" value="Argininosuccinate_lyase"/>
</dbReference>
<dbReference type="Pfam" id="PF14698">
    <property type="entry name" value="ASL_C2"/>
    <property type="match status" value="1"/>
</dbReference>
<reference evidence="8 9" key="1">
    <citation type="submission" date="2007-07" db="EMBL/GenBank/DDBJ databases">
        <title>Complete sequence of plasmid pXAUT01 of Xanthobacter autotrophicus Py2.</title>
        <authorList>
            <consortium name="US DOE Joint Genome Institute"/>
            <person name="Copeland A."/>
            <person name="Lucas S."/>
            <person name="Lapidus A."/>
            <person name="Barry K."/>
            <person name="Glavina del Rio T."/>
            <person name="Hammon N."/>
            <person name="Israni S."/>
            <person name="Dalin E."/>
            <person name="Tice H."/>
            <person name="Pitluck S."/>
            <person name="Sims D."/>
            <person name="Brettin T."/>
            <person name="Bruce D."/>
            <person name="Detter J.C."/>
            <person name="Han C."/>
            <person name="Tapia R."/>
            <person name="Brainard J."/>
            <person name="Schmutz J."/>
            <person name="Larimer F."/>
            <person name="Land M."/>
            <person name="Hauser L."/>
            <person name="Kyrpides N."/>
            <person name="Kim E."/>
            <person name="Ensigns S.A."/>
            <person name="Richardson P."/>
        </authorList>
    </citation>
    <scope>NUCLEOTIDE SEQUENCE [LARGE SCALE GENOMIC DNA]</scope>
    <source>
        <strain evidence="9">ATCC BAA-1158 / Py2</strain>
        <plasmid evidence="9">Plasmid pXAUT01</plasmid>
    </source>
</reference>
<proteinExistence type="predicted"/>
<dbReference type="EC" id="4.3.2.1" evidence="3"/>
<dbReference type="GO" id="GO:0005829">
    <property type="term" value="C:cytosol"/>
    <property type="evidence" value="ECO:0007669"/>
    <property type="project" value="TreeGrafter"/>
</dbReference>
<dbReference type="Proteomes" id="UP000002417">
    <property type="component" value="Plasmid pXAUT01"/>
</dbReference>
<dbReference type="InterPro" id="IPR022761">
    <property type="entry name" value="Fumarate_lyase_N"/>
</dbReference>
<evidence type="ECO:0000259" key="6">
    <source>
        <dbReference type="Pfam" id="PF00206"/>
    </source>
</evidence>
<dbReference type="PANTHER" id="PTHR43814:SF1">
    <property type="entry name" value="ARGININOSUCCINATE LYASE"/>
    <property type="match status" value="1"/>
</dbReference>
<dbReference type="GO" id="GO:0042450">
    <property type="term" value="P:L-arginine biosynthetic process via ornithine"/>
    <property type="evidence" value="ECO:0007669"/>
    <property type="project" value="InterPro"/>
</dbReference>
<evidence type="ECO:0000313" key="8">
    <source>
        <dbReference type="EMBL" id="ABS70082.1"/>
    </source>
</evidence>
<comment type="catalytic activity">
    <reaction evidence="1">
        <text>2-(N(omega)-L-arginino)succinate = fumarate + L-arginine</text>
        <dbReference type="Rhea" id="RHEA:24020"/>
        <dbReference type="ChEBI" id="CHEBI:29806"/>
        <dbReference type="ChEBI" id="CHEBI:32682"/>
        <dbReference type="ChEBI" id="CHEBI:57472"/>
        <dbReference type="EC" id="4.3.2.1"/>
    </reaction>
</comment>
<dbReference type="PANTHER" id="PTHR43814">
    <property type="entry name" value="ARGININOSUCCINATE LYASE"/>
    <property type="match status" value="1"/>
</dbReference>
<name>A7IPY6_XANP2</name>
<dbReference type="UniPathway" id="UPA00068">
    <property type="reaction ID" value="UER00114"/>
</dbReference>
<evidence type="ECO:0000256" key="4">
    <source>
        <dbReference type="ARBA" id="ARBA00022571"/>
    </source>
</evidence>
<dbReference type="eggNOG" id="COG0165">
    <property type="taxonomic scope" value="Bacteria"/>
</dbReference>
<evidence type="ECO:0000256" key="1">
    <source>
        <dbReference type="ARBA" id="ARBA00000985"/>
    </source>
</evidence>
<dbReference type="SUPFAM" id="SSF48557">
    <property type="entry name" value="L-aspartase-like"/>
    <property type="match status" value="1"/>
</dbReference>
<protein>
    <recommendedName>
        <fullName evidence="3">argininosuccinate lyase</fullName>
        <ecNumber evidence="3">4.3.2.1</ecNumber>
    </recommendedName>
</protein>
<evidence type="ECO:0000256" key="2">
    <source>
        <dbReference type="ARBA" id="ARBA00004941"/>
    </source>
</evidence>
<dbReference type="PRINTS" id="PR00145">
    <property type="entry name" value="ARGSUCLYASE"/>
</dbReference>
<dbReference type="InterPro" id="IPR029419">
    <property type="entry name" value="Arg_succ_lyase_C"/>
</dbReference>
<dbReference type="Gene3D" id="1.10.40.30">
    <property type="entry name" value="Fumarase/aspartase (C-terminal domain)"/>
    <property type="match status" value="1"/>
</dbReference>
<feature type="domain" description="Fumarate lyase N-terminal" evidence="6">
    <location>
        <begin position="103"/>
        <end position="309"/>
    </location>
</feature>
<organism evidence="8 9">
    <name type="scientific">Xanthobacter autotrophicus (strain ATCC BAA-1158 / Py2)</name>
    <dbReference type="NCBI Taxonomy" id="78245"/>
    <lineage>
        <taxon>Bacteria</taxon>
        <taxon>Pseudomonadati</taxon>
        <taxon>Pseudomonadota</taxon>
        <taxon>Alphaproteobacteria</taxon>
        <taxon>Hyphomicrobiales</taxon>
        <taxon>Xanthobacteraceae</taxon>
        <taxon>Xanthobacter</taxon>
    </lineage>
</organism>
<sequence>MTRLSDRSAGAVLEIGNRLSAAPSPRMVAVAFAEEVSGQVPLSPHLVLVDLAHVITLAERDVIPRGPARDLVGALLDLHDEGGAEALAELGDLYTNHEARIAARTAAAGWLGTARARREALTTAYHLLLRERLLVLGTALTRLGRRLAAAALAHADQVMPDYTYLQAAQPTSLGHYLLGFAWPVLRDLGRLEALYVRTDLCPAGCGSMNGSVAFQDRAALSRRLGFSSPLAHGRDAMWQADLAIEAMALSVTASVGLDRLAEDLMIFATAEFGLVRLADKHSRASKILPQKRNPYALAFIRGLANRLIGAQAGVAASARTPTGQMDNRMLAYGAVPEALGSCAEATDLMAEIIGALSFDGARAEALLADGACFASDLAERLCLALGLDFRRAHGLVGRLVTRLEGEERALSTLTQDELSAACHAFDAALPPVPDGLLAAAFDPKTCLEARRDVGGAAPQEVRRQARELDDTFRHRAEDLAATARRNAMALGSLVGEARSCSGRAP</sequence>
<dbReference type="Gene3D" id="1.20.200.10">
    <property type="entry name" value="Fumarase/aspartase (Central domain)"/>
    <property type="match status" value="1"/>
</dbReference>
<dbReference type="PRINTS" id="PR00149">
    <property type="entry name" value="FUMRATELYASE"/>
</dbReference>
<dbReference type="OrthoDB" id="9769623at2"/>
<evidence type="ECO:0000256" key="5">
    <source>
        <dbReference type="ARBA" id="ARBA00023239"/>
    </source>
</evidence>
<dbReference type="Gene3D" id="1.10.275.10">
    <property type="entry name" value="Fumarase/aspartase (N-terminal domain)"/>
    <property type="match status" value="1"/>
</dbReference>
<comment type="pathway">
    <text evidence="2">Amino-acid biosynthesis; L-arginine biosynthesis; L-arginine from L-ornithine and carbamoyl phosphate: step 3/3.</text>
</comment>
<keyword evidence="4" id="KW-0055">Arginine biosynthesis</keyword>
<keyword evidence="8" id="KW-0614">Plasmid</keyword>
<keyword evidence="5 8" id="KW-0456">Lyase</keyword>
<dbReference type="Pfam" id="PF00206">
    <property type="entry name" value="Lyase_1"/>
    <property type="match status" value="1"/>
</dbReference>
<keyword evidence="4" id="KW-0028">Amino-acid biosynthesis</keyword>
<feature type="domain" description="Argininosuccinate lyase C-terminal" evidence="7">
    <location>
        <begin position="374"/>
        <end position="428"/>
    </location>
</feature>
<dbReference type="InterPro" id="IPR000362">
    <property type="entry name" value="Fumarate_lyase_fam"/>
</dbReference>
<dbReference type="EMBL" id="CP000782">
    <property type="protein sequence ID" value="ABS70082.1"/>
    <property type="molecule type" value="Genomic_DNA"/>
</dbReference>
<keyword evidence="9" id="KW-1185">Reference proteome</keyword>
<dbReference type="InterPro" id="IPR024083">
    <property type="entry name" value="Fumarase/histidase_N"/>
</dbReference>
<accession>A7IPY6</accession>
<evidence type="ECO:0000259" key="7">
    <source>
        <dbReference type="Pfam" id="PF14698"/>
    </source>
</evidence>
<gene>
    <name evidence="8" type="ordered locus">Xaut_4873</name>
</gene>
<dbReference type="HOGENOM" id="CLU_027272_3_4_5"/>
<dbReference type="GO" id="GO:0004056">
    <property type="term" value="F:argininosuccinate lyase activity"/>
    <property type="evidence" value="ECO:0007669"/>
    <property type="project" value="UniProtKB-EC"/>
</dbReference>
<geneLocation type="plasmid" evidence="8 9">
    <name>pXAUT01</name>
</geneLocation>
<dbReference type="InterPro" id="IPR008948">
    <property type="entry name" value="L-Aspartase-like"/>
</dbReference>
<dbReference type="SMR" id="A7IPY6"/>
<dbReference type="PhylomeDB" id="A7IPY6"/>
<evidence type="ECO:0000256" key="3">
    <source>
        <dbReference type="ARBA" id="ARBA00012338"/>
    </source>
</evidence>
<dbReference type="KEGG" id="xau:Xaut_4873"/>
<evidence type="ECO:0000313" key="9">
    <source>
        <dbReference type="Proteomes" id="UP000002417"/>
    </source>
</evidence>